<evidence type="ECO:0000256" key="4">
    <source>
        <dbReference type="ARBA" id="ARBA00035281"/>
    </source>
</evidence>
<dbReference type="PANTHER" id="PTHR15892">
    <property type="entry name" value="MITOCHONDRIAL RIBOSOMAL PROTEIN L30"/>
    <property type="match status" value="1"/>
</dbReference>
<sequence length="182" mass="19240">MSFVARNLVGSGRSCLAARQLGMPAAWGIRHESSSASGVATPVSGSSSSSSSGSSPATSPSFGPGTATHYRITLRRSGIGMPEKINRTLQGLGLRKRLQSVYRPIGADMAGAILAVKELVHVENVRRLQDADQMLLSDVDAIWVNENGDIVDPGKAAKKAPRGYKIVGNVVSEERDQQIKAL</sequence>
<keyword evidence="8" id="KW-1185">Reference proteome</keyword>
<dbReference type="AlphaFoldDB" id="A0A317XST8"/>
<accession>A0A317XST8</accession>
<dbReference type="PANTHER" id="PTHR15892:SF2">
    <property type="entry name" value="LARGE RIBOSOMAL SUBUNIT PROTEIN UL30M"/>
    <property type="match status" value="1"/>
</dbReference>
<feature type="domain" description="Large ribosomal subunit protein uL30-like ferredoxin-like fold" evidence="6">
    <location>
        <begin position="70"/>
        <end position="120"/>
    </location>
</feature>
<keyword evidence="3" id="KW-0687">Ribonucleoprotein</keyword>
<dbReference type="SUPFAM" id="SSF55129">
    <property type="entry name" value="Ribosomal protein L30p/L7e"/>
    <property type="match status" value="1"/>
</dbReference>
<reference evidence="7 8" key="1">
    <citation type="journal article" date="2018" name="Mol. Biol. Evol.">
        <title>Broad Genomic Sampling Reveals a Smut Pathogenic Ancestry of the Fungal Clade Ustilaginomycotina.</title>
        <authorList>
            <person name="Kijpornyongpan T."/>
            <person name="Mondo S.J."/>
            <person name="Barry K."/>
            <person name="Sandor L."/>
            <person name="Lee J."/>
            <person name="Lipzen A."/>
            <person name="Pangilinan J."/>
            <person name="LaButti K."/>
            <person name="Hainaut M."/>
            <person name="Henrissat B."/>
            <person name="Grigoriev I.V."/>
            <person name="Spatafora J.W."/>
            <person name="Aime M.C."/>
        </authorList>
    </citation>
    <scope>NUCLEOTIDE SEQUENCE [LARGE SCALE GENOMIC DNA]</scope>
    <source>
        <strain evidence="7 8">MCA 3645</strain>
    </source>
</reference>
<dbReference type="GO" id="GO:0003735">
    <property type="term" value="F:structural constituent of ribosome"/>
    <property type="evidence" value="ECO:0007669"/>
    <property type="project" value="InterPro"/>
</dbReference>
<evidence type="ECO:0000259" key="6">
    <source>
        <dbReference type="Pfam" id="PF00327"/>
    </source>
</evidence>
<gene>
    <name evidence="7" type="ORF">BCV70DRAFT_215867</name>
</gene>
<dbReference type="InParanoid" id="A0A317XST8"/>
<evidence type="ECO:0000313" key="7">
    <source>
        <dbReference type="EMBL" id="PWZ01396.1"/>
    </source>
</evidence>
<dbReference type="Proteomes" id="UP000246740">
    <property type="component" value="Unassembled WGS sequence"/>
</dbReference>
<evidence type="ECO:0000313" key="8">
    <source>
        <dbReference type="Proteomes" id="UP000246740"/>
    </source>
</evidence>
<evidence type="ECO:0000256" key="1">
    <source>
        <dbReference type="ARBA" id="ARBA00007594"/>
    </source>
</evidence>
<protein>
    <recommendedName>
        <fullName evidence="4">Large ribosomal subunit protein uL30m</fullName>
    </recommendedName>
</protein>
<dbReference type="GO" id="GO:0015934">
    <property type="term" value="C:large ribosomal subunit"/>
    <property type="evidence" value="ECO:0007669"/>
    <property type="project" value="InterPro"/>
</dbReference>
<dbReference type="InterPro" id="IPR005996">
    <property type="entry name" value="Ribosomal_uL30_bac-type"/>
</dbReference>
<dbReference type="GO" id="GO:0005739">
    <property type="term" value="C:mitochondrion"/>
    <property type="evidence" value="ECO:0007669"/>
    <property type="project" value="TreeGrafter"/>
</dbReference>
<feature type="region of interest" description="Disordered" evidence="5">
    <location>
        <begin position="37"/>
        <end position="67"/>
    </location>
</feature>
<dbReference type="GO" id="GO:0006412">
    <property type="term" value="P:translation"/>
    <property type="evidence" value="ECO:0007669"/>
    <property type="project" value="InterPro"/>
</dbReference>
<name>A0A317XST8_9BASI</name>
<feature type="compositionally biased region" description="Low complexity" evidence="5">
    <location>
        <begin position="37"/>
        <end position="61"/>
    </location>
</feature>
<organism evidence="7 8">
    <name type="scientific">Testicularia cyperi</name>
    <dbReference type="NCBI Taxonomy" id="1882483"/>
    <lineage>
        <taxon>Eukaryota</taxon>
        <taxon>Fungi</taxon>
        <taxon>Dikarya</taxon>
        <taxon>Basidiomycota</taxon>
        <taxon>Ustilaginomycotina</taxon>
        <taxon>Ustilaginomycetes</taxon>
        <taxon>Ustilaginales</taxon>
        <taxon>Anthracoideaceae</taxon>
        <taxon>Testicularia</taxon>
    </lineage>
</organism>
<evidence type="ECO:0000256" key="3">
    <source>
        <dbReference type="ARBA" id="ARBA00023274"/>
    </source>
</evidence>
<dbReference type="STRING" id="1882483.A0A317XST8"/>
<keyword evidence="2" id="KW-0689">Ribosomal protein</keyword>
<dbReference type="CDD" id="cd01658">
    <property type="entry name" value="Ribosomal_L30"/>
    <property type="match status" value="1"/>
</dbReference>
<evidence type="ECO:0000256" key="5">
    <source>
        <dbReference type="SAM" id="MobiDB-lite"/>
    </source>
</evidence>
<proteinExistence type="inferred from homology"/>
<dbReference type="Pfam" id="PF00327">
    <property type="entry name" value="Ribosomal_L30"/>
    <property type="match status" value="1"/>
</dbReference>
<dbReference type="InterPro" id="IPR016082">
    <property type="entry name" value="Ribosomal_uL30_ferredoxin-like"/>
</dbReference>
<dbReference type="InterPro" id="IPR036919">
    <property type="entry name" value="Ribo_uL30_ferredoxin-like_sf"/>
</dbReference>
<evidence type="ECO:0000256" key="2">
    <source>
        <dbReference type="ARBA" id="ARBA00022980"/>
    </source>
</evidence>
<comment type="similarity">
    <text evidence="1">Belongs to the universal ribosomal protein uL30 family.</text>
</comment>
<dbReference type="OrthoDB" id="509901at2759"/>
<dbReference type="EMBL" id="KZ819190">
    <property type="protein sequence ID" value="PWZ01396.1"/>
    <property type="molecule type" value="Genomic_DNA"/>
</dbReference>
<dbReference type="Gene3D" id="3.30.1390.20">
    <property type="entry name" value="Ribosomal protein L30, ferredoxin-like fold domain"/>
    <property type="match status" value="1"/>
</dbReference>